<proteinExistence type="predicted"/>
<organism evidence="1 2">
    <name type="scientific">Saprolegnia parasitica (strain CBS 223.65)</name>
    <dbReference type="NCBI Taxonomy" id="695850"/>
    <lineage>
        <taxon>Eukaryota</taxon>
        <taxon>Sar</taxon>
        <taxon>Stramenopiles</taxon>
        <taxon>Oomycota</taxon>
        <taxon>Saprolegniomycetes</taxon>
        <taxon>Saprolegniales</taxon>
        <taxon>Saprolegniaceae</taxon>
        <taxon>Saprolegnia</taxon>
    </lineage>
</organism>
<dbReference type="AlphaFoldDB" id="A0A067BD66"/>
<evidence type="ECO:0000313" key="1">
    <source>
        <dbReference type="EMBL" id="KDO16063.1"/>
    </source>
</evidence>
<evidence type="ECO:0000313" key="2">
    <source>
        <dbReference type="Proteomes" id="UP000030745"/>
    </source>
</evidence>
<keyword evidence="2" id="KW-1185">Reference proteome</keyword>
<protein>
    <submittedName>
        <fullName evidence="1">Uncharacterized protein</fullName>
    </submittedName>
</protein>
<accession>A0A067BD66</accession>
<gene>
    <name evidence="1" type="ORF">SPRG_18400</name>
</gene>
<name>A0A067BD66_SAPPC</name>
<dbReference type="GeneID" id="24139925"/>
<dbReference type="RefSeq" id="XP_012213228.1">
    <property type="nucleotide sequence ID" value="XM_012357838.1"/>
</dbReference>
<sequence>MQWRESANYVGRYQVLYNAGVVDPAPLTLPPPPTVVQRLSALSLRWASLPSLLQRALIWDAGFVLGFADGADTYVQVYTNCTSDRSGVPMGDIAVNFATFLNGHVPLNNRT</sequence>
<dbReference type="VEuPathDB" id="FungiDB:SPRG_18400"/>
<feature type="non-terminal residue" evidence="1">
    <location>
        <position position="111"/>
    </location>
</feature>
<dbReference type="EMBL" id="KK584360">
    <property type="protein sequence ID" value="KDO16063.1"/>
    <property type="molecule type" value="Genomic_DNA"/>
</dbReference>
<reference evidence="1 2" key="1">
    <citation type="journal article" date="2013" name="PLoS Genet.">
        <title>Distinctive expansion of potential virulence genes in the genome of the oomycete fish pathogen Saprolegnia parasitica.</title>
        <authorList>
            <person name="Jiang R.H."/>
            <person name="de Bruijn I."/>
            <person name="Haas B.J."/>
            <person name="Belmonte R."/>
            <person name="Lobach L."/>
            <person name="Christie J."/>
            <person name="van den Ackerveken G."/>
            <person name="Bottin A."/>
            <person name="Bulone V."/>
            <person name="Diaz-Moreno S.M."/>
            <person name="Dumas B."/>
            <person name="Fan L."/>
            <person name="Gaulin E."/>
            <person name="Govers F."/>
            <person name="Grenville-Briggs L.J."/>
            <person name="Horner N.R."/>
            <person name="Levin J.Z."/>
            <person name="Mammella M."/>
            <person name="Meijer H.J."/>
            <person name="Morris P."/>
            <person name="Nusbaum C."/>
            <person name="Oome S."/>
            <person name="Phillips A.J."/>
            <person name="van Rooyen D."/>
            <person name="Rzeszutek E."/>
            <person name="Saraiva M."/>
            <person name="Secombes C.J."/>
            <person name="Seidl M.F."/>
            <person name="Snel B."/>
            <person name="Stassen J.H."/>
            <person name="Sykes S."/>
            <person name="Tripathy S."/>
            <person name="van den Berg H."/>
            <person name="Vega-Arreguin J.C."/>
            <person name="Wawra S."/>
            <person name="Young S.K."/>
            <person name="Zeng Q."/>
            <person name="Dieguez-Uribeondo J."/>
            <person name="Russ C."/>
            <person name="Tyler B.M."/>
            <person name="van West P."/>
        </authorList>
    </citation>
    <scope>NUCLEOTIDE SEQUENCE [LARGE SCALE GENOMIC DNA]</scope>
    <source>
        <strain evidence="1 2">CBS 223.65</strain>
    </source>
</reference>
<dbReference type="KEGG" id="spar:SPRG_18400"/>
<dbReference type="Proteomes" id="UP000030745">
    <property type="component" value="Unassembled WGS sequence"/>
</dbReference>